<evidence type="ECO:0000256" key="5">
    <source>
        <dbReference type="ARBA" id="ARBA00022927"/>
    </source>
</evidence>
<dbReference type="Pfam" id="PF01618">
    <property type="entry name" value="MotA_ExbB"/>
    <property type="match status" value="1"/>
</dbReference>
<dbReference type="AlphaFoldDB" id="A0A1V5SII9"/>
<sequence>MQIFTVIGKGGLIMYPIVASSVIFLAVFIERWYVLRHSKERVKRYLRALRKAINQRDLRNIVDISQKNPGPASRIIMAGIKKYLNGVPREAKEAMEAVAMQEFPYFEKRLGVLSTIASVAPLLGLLGTVTGMIRTFNVIASIGVGKPTEMAGGISEALITTAAGLSVAIPTVIGHYYLSQIAESIMNDIEKASSEVLDIIEELRINNGNEGVIFEETKSPEGVEENVPISTKETEAPA</sequence>
<evidence type="ECO:0000256" key="8">
    <source>
        <dbReference type="RuleBase" id="RU004057"/>
    </source>
</evidence>
<evidence type="ECO:0000256" key="6">
    <source>
        <dbReference type="ARBA" id="ARBA00022989"/>
    </source>
</evidence>
<evidence type="ECO:0000259" key="11">
    <source>
        <dbReference type="Pfam" id="PF01618"/>
    </source>
</evidence>
<name>A0A1V5SII9_9BACT</name>
<evidence type="ECO:0000256" key="1">
    <source>
        <dbReference type="ARBA" id="ARBA00004651"/>
    </source>
</evidence>
<keyword evidence="4 10" id="KW-0812">Transmembrane</keyword>
<evidence type="ECO:0000256" key="9">
    <source>
        <dbReference type="SAM" id="MobiDB-lite"/>
    </source>
</evidence>
<keyword evidence="3" id="KW-1003">Cell membrane</keyword>
<proteinExistence type="inferred from homology"/>
<evidence type="ECO:0000256" key="10">
    <source>
        <dbReference type="SAM" id="Phobius"/>
    </source>
</evidence>
<evidence type="ECO:0000256" key="4">
    <source>
        <dbReference type="ARBA" id="ARBA00022692"/>
    </source>
</evidence>
<gene>
    <name evidence="12" type="primary">exbB</name>
    <name evidence="12" type="ORF">BWY41_02222</name>
</gene>
<evidence type="ECO:0000313" key="12">
    <source>
        <dbReference type="EMBL" id="OQA54144.1"/>
    </source>
</evidence>
<feature type="transmembrane region" description="Helical" evidence="10">
    <location>
        <begin position="110"/>
        <end position="133"/>
    </location>
</feature>
<evidence type="ECO:0000256" key="3">
    <source>
        <dbReference type="ARBA" id="ARBA00022475"/>
    </source>
</evidence>
<protein>
    <submittedName>
        <fullName evidence="12">Biopolymer transport protein ExbB</fullName>
    </submittedName>
</protein>
<evidence type="ECO:0000256" key="2">
    <source>
        <dbReference type="ARBA" id="ARBA00022448"/>
    </source>
</evidence>
<comment type="similarity">
    <text evidence="8">Belongs to the exbB/tolQ family.</text>
</comment>
<keyword evidence="6 10" id="KW-1133">Transmembrane helix</keyword>
<dbReference type="PANTHER" id="PTHR30625:SF15">
    <property type="entry name" value="BIOPOLYMER TRANSPORT PROTEIN EXBB"/>
    <property type="match status" value="1"/>
</dbReference>
<feature type="domain" description="MotA/TolQ/ExbB proton channel" evidence="11">
    <location>
        <begin position="71"/>
        <end position="190"/>
    </location>
</feature>
<dbReference type="EMBL" id="MWBQ01000224">
    <property type="protein sequence ID" value="OQA54144.1"/>
    <property type="molecule type" value="Genomic_DNA"/>
</dbReference>
<dbReference type="InterPro" id="IPR002898">
    <property type="entry name" value="MotA_ExbB_proton_chnl"/>
</dbReference>
<comment type="caution">
    <text evidence="12">The sequence shown here is derived from an EMBL/GenBank/DDBJ whole genome shotgun (WGS) entry which is preliminary data.</text>
</comment>
<feature type="transmembrane region" description="Helical" evidence="10">
    <location>
        <begin position="153"/>
        <end position="178"/>
    </location>
</feature>
<keyword evidence="5 8" id="KW-0653">Protein transport</keyword>
<dbReference type="Proteomes" id="UP000485569">
    <property type="component" value="Unassembled WGS sequence"/>
</dbReference>
<reference evidence="12" key="1">
    <citation type="submission" date="2017-02" db="EMBL/GenBank/DDBJ databases">
        <title>Delving into the versatile metabolic prowess of the omnipresent phylum Bacteroidetes.</title>
        <authorList>
            <person name="Nobu M.K."/>
            <person name="Mei R."/>
            <person name="Narihiro T."/>
            <person name="Kuroda K."/>
            <person name="Liu W.-T."/>
        </authorList>
    </citation>
    <scope>NUCLEOTIDE SEQUENCE</scope>
    <source>
        <strain evidence="12">ADurb.Bin276</strain>
    </source>
</reference>
<dbReference type="GO" id="GO:0005886">
    <property type="term" value="C:plasma membrane"/>
    <property type="evidence" value="ECO:0007669"/>
    <property type="project" value="UniProtKB-SubCell"/>
</dbReference>
<dbReference type="GO" id="GO:0017038">
    <property type="term" value="P:protein import"/>
    <property type="evidence" value="ECO:0007669"/>
    <property type="project" value="TreeGrafter"/>
</dbReference>
<organism evidence="12">
    <name type="scientific">Candidatus Atribacter allofermentans</name>
    <dbReference type="NCBI Taxonomy" id="1852833"/>
    <lineage>
        <taxon>Bacteria</taxon>
        <taxon>Pseudomonadati</taxon>
        <taxon>Atribacterota</taxon>
        <taxon>Atribacteria</taxon>
        <taxon>Atribacterales</taxon>
        <taxon>Atribacteraceae</taxon>
        <taxon>Atribacter</taxon>
    </lineage>
</organism>
<dbReference type="PANTHER" id="PTHR30625">
    <property type="entry name" value="PROTEIN TOLQ"/>
    <property type="match status" value="1"/>
</dbReference>
<feature type="transmembrane region" description="Helical" evidence="10">
    <location>
        <begin position="12"/>
        <end position="34"/>
    </location>
</feature>
<keyword evidence="7 10" id="KW-0472">Membrane</keyword>
<accession>A0A1V5SII9</accession>
<evidence type="ECO:0000256" key="7">
    <source>
        <dbReference type="ARBA" id="ARBA00023136"/>
    </source>
</evidence>
<feature type="region of interest" description="Disordered" evidence="9">
    <location>
        <begin position="217"/>
        <end position="238"/>
    </location>
</feature>
<dbReference type="InterPro" id="IPR050790">
    <property type="entry name" value="ExbB/TolQ_transport"/>
</dbReference>
<comment type="subcellular location">
    <subcellularLocation>
        <location evidence="1">Cell membrane</location>
        <topology evidence="1">Multi-pass membrane protein</topology>
    </subcellularLocation>
    <subcellularLocation>
        <location evidence="8">Membrane</location>
        <topology evidence="8">Multi-pass membrane protein</topology>
    </subcellularLocation>
</comment>
<keyword evidence="2 8" id="KW-0813">Transport</keyword>